<keyword evidence="5" id="KW-0012">Acyltransferase</keyword>
<sequence length="421" mass="44831">MGVGVSGPRDRGRRAAALLLGVAVAAGAAACSSDDAPDGKDAVRLSVSPGGGGDRLRPESEIAVRAKSGTIENVSVLSKGGEQVEGYLTPDRTQWRSRWSLNPGAAYTVNATALGRDGRTQSVNSSFATEKAEKTVAMTVEAPFNKETVGVGIPIIMQFDRPVTDRAAVERALEVRSSKPVEGAWHWFGDREVVFRTKKYWPAQTKVSFRAHLSGVPAAKNVYGGKNYTVDFKIGDEHIVKAGENSHMMTVRKNGKKVRTIPVSMGMGGAEKYTTTNGNHLTMEKASPVIMDSSTVGCGPGCAGYYRQTVYSAVRISDSGEYVHSAPWSVGSQGNSNVSHGCVNVSPSDASWFYDFSYRGDPFKVTGTSRELEPENGWGYWQLNWADWMKGSALKRSVTAGPHPSGPQTAGSQAADAGAGA</sequence>
<keyword evidence="4 7" id="KW-0573">Peptidoglycan synthesis</keyword>
<feature type="active site" description="Proton donor/acceptor" evidence="7">
    <location>
        <position position="324"/>
    </location>
</feature>
<dbReference type="RefSeq" id="WP_309239398.1">
    <property type="nucleotide sequence ID" value="NZ_JBHSXE010000001.1"/>
</dbReference>
<dbReference type="Gene3D" id="2.60.40.3710">
    <property type="match status" value="1"/>
</dbReference>
<name>A0ABW2D1B5_9ACTN</name>
<reference evidence="11" key="1">
    <citation type="journal article" date="2019" name="Int. J. Syst. Evol. Microbiol.">
        <title>The Global Catalogue of Microorganisms (GCM) 10K type strain sequencing project: providing services to taxonomists for standard genome sequencing and annotation.</title>
        <authorList>
            <consortium name="The Broad Institute Genomics Platform"/>
            <consortium name="The Broad Institute Genome Sequencing Center for Infectious Disease"/>
            <person name="Wu L."/>
            <person name="Ma J."/>
        </authorList>
    </citation>
    <scope>NUCLEOTIDE SEQUENCE [LARGE SCALE GENOMIC DNA]</scope>
    <source>
        <strain evidence="11">JCM 3369</strain>
    </source>
</reference>
<feature type="domain" description="L,D-TPase catalytic" evidence="9">
    <location>
        <begin position="238"/>
        <end position="366"/>
    </location>
</feature>
<feature type="active site" description="Nucleophile" evidence="7">
    <location>
        <position position="342"/>
    </location>
</feature>
<dbReference type="Pfam" id="PF03734">
    <property type="entry name" value="YkuD"/>
    <property type="match status" value="1"/>
</dbReference>
<dbReference type="InterPro" id="IPR050979">
    <property type="entry name" value="LD-transpeptidase"/>
</dbReference>
<dbReference type="CDD" id="cd16913">
    <property type="entry name" value="YkuD_like"/>
    <property type="match status" value="1"/>
</dbReference>
<protein>
    <submittedName>
        <fullName evidence="10">Ig-like domain-containing protein</fullName>
    </submittedName>
</protein>
<dbReference type="SUPFAM" id="SSF141523">
    <property type="entry name" value="L,D-transpeptidase catalytic domain-like"/>
    <property type="match status" value="1"/>
</dbReference>
<dbReference type="PROSITE" id="PS52029">
    <property type="entry name" value="LD_TPASE"/>
    <property type="match status" value="1"/>
</dbReference>
<keyword evidence="2" id="KW-0808">Transferase</keyword>
<feature type="region of interest" description="Disordered" evidence="8">
    <location>
        <begin position="31"/>
        <end position="57"/>
    </location>
</feature>
<evidence type="ECO:0000259" key="9">
    <source>
        <dbReference type="PROSITE" id="PS52029"/>
    </source>
</evidence>
<evidence type="ECO:0000313" key="10">
    <source>
        <dbReference type="EMBL" id="MFC6886385.1"/>
    </source>
</evidence>
<dbReference type="PANTHER" id="PTHR30582">
    <property type="entry name" value="L,D-TRANSPEPTIDASE"/>
    <property type="match status" value="1"/>
</dbReference>
<keyword evidence="3 7" id="KW-0133">Cell shape</keyword>
<evidence type="ECO:0000256" key="3">
    <source>
        <dbReference type="ARBA" id="ARBA00022960"/>
    </source>
</evidence>
<keyword evidence="11" id="KW-1185">Reference proteome</keyword>
<dbReference type="InterPro" id="IPR038063">
    <property type="entry name" value="Transpep_catalytic_dom"/>
</dbReference>
<dbReference type="Pfam" id="PF17964">
    <property type="entry name" value="Big_10"/>
    <property type="match status" value="1"/>
</dbReference>
<gene>
    <name evidence="10" type="ORF">ACFQKB_41960</name>
</gene>
<dbReference type="InterPro" id="IPR005490">
    <property type="entry name" value="LD_TPept_cat_dom"/>
</dbReference>
<evidence type="ECO:0000256" key="1">
    <source>
        <dbReference type="ARBA" id="ARBA00004752"/>
    </source>
</evidence>
<evidence type="ECO:0000256" key="8">
    <source>
        <dbReference type="SAM" id="MobiDB-lite"/>
    </source>
</evidence>
<dbReference type="Proteomes" id="UP001596380">
    <property type="component" value="Unassembled WGS sequence"/>
</dbReference>
<accession>A0ABW2D1B5</accession>
<dbReference type="EMBL" id="JBHSXS010000052">
    <property type="protein sequence ID" value="MFC6886385.1"/>
    <property type="molecule type" value="Genomic_DNA"/>
</dbReference>
<evidence type="ECO:0000256" key="2">
    <source>
        <dbReference type="ARBA" id="ARBA00022679"/>
    </source>
</evidence>
<dbReference type="Gene3D" id="2.40.440.10">
    <property type="entry name" value="L,D-transpeptidase catalytic domain-like"/>
    <property type="match status" value="1"/>
</dbReference>
<proteinExistence type="predicted"/>
<evidence type="ECO:0000256" key="7">
    <source>
        <dbReference type="PROSITE-ProRule" id="PRU01373"/>
    </source>
</evidence>
<feature type="region of interest" description="Disordered" evidence="8">
    <location>
        <begin position="396"/>
        <end position="421"/>
    </location>
</feature>
<keyword evidence="6 7" id="KW-0961">Cell wall biogenesis/degradation</keyword>
<dbReference type="CDD" id="cd13432">
    <property type="entry name" value="LDT_IgD_like_2"/>
    <property type="match status" value="1"/>
</dbReference>
<evidence type="ECO:0000256" key="4">
    <source>
        <dbReference type="ARBA" id="ARBA00022984"/>
    </source>
</evidence>
<evidence type="ECO:0000256" key="6">
    <source>
        <dbReference type="ARBA" id="ARBA00023316"/>
    </source>
</evidence>
<evidence type="ECO:0000313" key="11">
    <source>
        <dbReference type="Proteomes" id="UP001596380"/>
    </source>
</evidence>
<dbReference type="PANTHER" id="PTHR30582:SF2">
    <property type="entry name" value="L,D-TRANSPEPTIDASE YCIB-RELATED"/>
    <property type="match status" value="1"/>
</dbReference>
<evidence type="ECO:0000256" key="5">
    <source>
        <dbReference type="ARBA" id="ARBA00023315"/>
    </source>
</evidence>
<dbReference type="Gene3D" id="2.60.40.3780">
    <property type="match status" value="1"/>
</dbReference>
<organism evidence="10 11">
    <name type="scientific">Actinomadura yumaensis</name>
    <dbReference type="NCBI Taxonomy" id="111807"/>
    <lineage>
        <taxon>Bacteria</taxon>
        <taxon>Bacillati</taxon>
        <taxon>Actinomycetota</taxon>
        <taxon>Actinomycetes</taxon>
        <taxon>Streptosporangiales</taxon>
        <taxon>Thermomonosporaceae</taxon>
        <taxon>Actinomadura</taxon>
    </lineage>
</organism>
<comment type="pathway">
    <text evidence="1 7">Cell wall biogenesis; peptidoglycan biosynthesis.</text>
</comment>
<dbReference type="InterPro" id="IPR041280">
    <property type="entry name" value="Big_10"/>
</dbReference>
<feature type="compositionally biased region" description="Low complexity" evidence="8">
    <location>
        <begin position="410"/>
        <end position="421"/>
    </location>
</feature>
<comment type="caution">
    <text evidence="10">The sequence shown here is derived from an EMBL/GenBank/DDBJ whole genome shotgun (WGS) entry which is preliminary data.</text>
</comment>